<dbReference type="InterPro" id="IPR013498">
    <property type="entry name" value="Topo_IA_Znf"/>
</dbReference>
<dbReference type="EMBL" id="JAWDIO010000002">
    <property type="protein sequence ID" value="MDU0353376.1"/>
    <property type="molecule type" value="Genomic_DNA"/>
</dbReference>
<dbReference type="Pfam" id="PF01396">
    <property type="entry name" value="Zn_ribbon_Top1"/>
    <property type="match status" value="3"/>
</dbReference>
<dbReference type="GO" id="GO:0003677">
    <property type="term" value="F:DNA binding"/>
    <property type="evidence" value="ECO:0007669"/>
    <property type="project" value="UniProtKB-KW"/>
</dbReference>
<evidence type="ECO:0000313" key="3">
    <source>
        <dbReference type="Proteomes" id="UP001247805"/>
    </source>
</evidence>
<dbReference type="RefSeq" id="WP_316025055.1">
    <property type="nucleotide sequence ID" value="NZ_JAWDIO010000002.1"/>
</dbReference>
<accession>A0ABU3STP2</accession>
<dbReference type="PANTHER" id="PTHR42785:SF1">
    <property type="entry name" value="DNA TOPOISOMERASE"/>
    <property type="match status" value="1"/>
</dbReference>
<keyword evidence="2" id="KW-0238">DNA-binding</keyword>
<feature type="domain" description="DNA topoisomerase type IA zn finger" evidence="1">
    <location>
        <begin position="111"/>
        <end position="149"/>
    </location>
</feature>
<feature type="domain" description="DNA topoisomerase type IA zn finger" evidence="1">
    <location>
        <begin position="69"/>
        <end position="103"/>
    </location>
</feature>
<protein>
    <submittedName>
        <fullName evidence="2">Topoisomerase DNA-binding C4 zinc finger domain-containing protein</fullName>
    </submittedName>
</protein>
<evidence type="ECO:0000313" key="2">
    <source>
        <dbReference type="EMBL" id="MDU0353376.1"/>
    </source>
</evidence>
<evidence type="ECO:0000259" key="1">
    <source>
        <dbReference type="Pfam" id="PF01396"/>
    </source>
</evidence>
<dbReference type="PANTHER" id="PTHR42785">
    <property type="entry name" value="DNA TOPOISOMERASE, TYPE IA, CORE"/>
    <property type="match status" value="1"/>
</dbReference>
<organism evidence="2 3">
    <name type="scientific">Paraglaciecola aquimarina</name>
    <dbReference type="NCBI Taxonomy" id="1235557"/>
    <lineage>
        <taxon>Bacteria</taxon>
        <taxon>Pseudomonadati</taxon>
        <taxon>Pseudomonadota</taxon>
        <taxon>Gammaproteobacteria</taxon>
        <taxon>Alteromonadales</taxon>
        <taxon>Alteromonadaceae</taxon>
        <taxon>Paraglaciecola</taxon>
    </lineage>
</organism>
<reference evidence="2 3" key="1">
    <citation type="submission" date="2023-10" db="EMBL/GenBank/DDBJ databases">
        <title>Glaciecola aquimarina strain GGW-M5 nov., isolated from a coastal seawater.</title>
        <authorList>
            <person name="Bayburt H."/>
            <person name="Kim J.M."/>
            <person name="Choi B.J."/>
            <person name="Jeon C.O."/>
        </authorList>
    </citation>
    <scope>NUCLEOTIDE SEQUENCE [LARGE SCALE GENOMIC DNA]</scope>
    <source>
        <strain evidence="2 3">KCTC 32108</strain>
    </source>
</reference>
<name>A0ABU3STP2_9ALTE</name>
<feature type="domain" description="DNA topoisomerase type IA zn finger" evidence="1">
    <location>
        <begin position="23"/>
        <end position="56"/>
    </location>
</feature>
<dbReference type="Proteomes" id="UP001247805">
    <property type="component" value="Unassembled WGS sequence"/>
</dbReference>
<comment type="caution">
    <text evidence="2">The sequence shown here is derived from an EMBL/GenBank/DDBJ whole genome shotgun (WGS) entry which is preliminary data.</text>
</comment>
<dbReference type="InterPro" id="IPR000380">
    <property type="entry name" value="Topo_IA"/>
</dbReference>
<keyword evidence="3" id="KW-1185">Reference proteome</keyword>
<dbReference type="Gene3D" id="3.30.65.10">
    <property type="entry name" value="Bacterial Topoisomerase I, domain 1"/>
    <property type="match status" value="3"/>
</dbReference>
<gene>
    <name evidence="2" type="ORF">RS130_05025</name>
</gene>
<proteinExistence type="predicted"/>
<dbReference type="SUPFAM" id="SSF57783">
    <property type="entry name" value="Zinc beta-ribbon"/>
    <property type="match status" value="2"/>
</dbReference>
<sequence>MSKIDHSLFSAHEQASEQAFGPCPKCQAKLAIRHGKSGAFIGCTRYPECDFSKPLHEYENADLKVIDGSSCPLCQSQLVIKKGRFGLFIGCSDFPTCHYIESNSKAEETTVTCPSCQKGQLSKRSNKFGKTFYSCDKYPKCKYVLNSPPVSMTCPECEWPVMIKKVLSGKGVLQCPQKLCGYKKSVE</sequence>